<evidence type="ECO:0000256" key="6">
    <source>
        <dbReference type="SAM" id="MobiDB-lite"/>
    </source>
</evidence>
<dbReference type="InterPro" id="IPR002913">
    <property type="entry name" value="START_lipid-bd_dom"/>
</dbReference>
<dbReference type="GO" id="GO:0008289">
    <property type="term" value="F:lipid binding"/>
    <property type="evidence" value="ECO:0007669"/>
    <property type="project" value="InterPro"/>
</dbReference>
<keyword evidence="5" id="KW-0539">Nucleus</keyword>
<dbReference type="InterPro" id="IPR057993">
    <property type="entry name" value="HD-Zip_IV_C"/>
</dbReference>
<dbReference type="InterPro" id="IPR023393">
    <property type="entry name" value="START-like_dom_sf"/>
</dbReference>
<dbReference type="PANTHER" id="PTHR45654:SF9">
    <property type="entry name" value="HOMEOBOX-LEUCINE ZIPPER PROTEIN HDG10-RELATED"/>
    <property type="match status" value="1"/>
</dbReference>
<dbReference type="Pfam" id="PF25797">
    <property type="entry name" value="PDF2_C"/>
    <property type="match status" value="2"/>
</dbReference>
<dbReference type="AlphaFoldDB" id="A0AAN9JQV0"/>
<gene>
    <name evidence="8" type="ORF">RJT34_14492</name>
</gene>
<feature type="region of interest" description="Disordered" evidence="6">
    <location>
        <begin position="1"/>
        <end position="26"/>
    </location>
</feature>
<proteinExistence type="predicted"/>
<keyword evidence="3" id="KW-0371">Homeobox</keyword>
<keyword evidence="4" id="KW-0804">Transcription</keyword>
<protein>
    <recommendedName>
        <fullName evidence="7">START domain-containing protein</fullName>
    </recommendedName>
</protein>
<accession>A0AAN9JQV0</accession>
<evidence type="ECO:0000313" key="8">
    <source>
        <dbReference type="EMBL" id="KAK7303582.1"/>
    </source>
</evidence>
<dbReference type="Pfam" id="PF01852">
    <property type="entry name" value="START"/>
    <property type="match status" value="1"/>
</dbReference>
<comment type="caution">
    <text evidence="8">The sequence shown here is derived from an EMBL/GenBank/DDBJ whole genome shotgun (WGS) entry which is preliminary data.</text>
</comment>
<keyword evidence="1" id="KW-0805">Transcription regulation</keyword>
<evidence type="ECO:0000256" key="5">
    <source>
        <dbReference type="ARBA" id="ARBA00023242"/>
    </source>
</evidence>
<dbReference type="CDD" id="cd08875">
    <property type="entry name" value="START_ArGLABRA2_like"/>
    <property type="match status" value="1"/>
</dbReference>
<feature type="compositionally biased region" description="Polar residues" evidence="6">
    <location>
        <begin position="16"/>
        <end position="26"/>
    </location>
</feature>
<dbReference type="PROSITE" id="PS50848">
    <property type="entry name" value="START"/>
    <property type="match status" value="1"/>
</dbReference>
<dbReference type="GO" id="GO:0003677">
    <property type="term" value="F:DNA binding"/>
    <property type="evidence" value="ECO:0007669"/>
    <property type="project" value="UniProtKB-KW"/>
</dbReference>
<evidence type="ECO:0000256" key="4">
    <source>
        <dbReference type="ARBA" id="ARBA00023163"/>
    </source>
</evidence>
<keyword evidence="2" id="KW-0238">DNA-binding</keyword>
<dbReference type="InterPro" id="IPR042160">
    <property type="entry name" value="HD-Zip_IV"/>
</dbReference>
<sequence length="521" mass="57478">MNGPIPEVQLEGGPATGSSSLVTESTPVESATMINSNGDTLVPNRPIPTLNKAIMPQIATSAKDEFLKVLCTDQPLWVKSSTDPTFSLQRDHYEMLFPRSTDLFPNSNSLAEASKASRTVKRKAMELVDLFLDTEKWSNLFPTIVREADTIQVIAKGSEENRSGTLLLMHAEMHVLSPLVQSREFCFLRYCEELEAGTWVIVDVSIDYKKEGMAFPPCTWRLPSGCMIQEISNGSSQVSWLEHVEVDAKIKAHQLYRDLVNRGIAFGAERWLMELERMCERFTSAEIDYIPTNDTGAVVAATGGRRSMMKLSHKVVKSFFGILNMSNKMEFPQHLADENSNIRISVRKNADPSRPNAMMIITAATSFRLPLPPQTLFDFFRDTTKRSKAINLNKPLGCSFLCKSRAGACTYLHWNSSKPLYINHSVNVADLQKSVNGIDSPTVPVIPSGVLISKDEESIANEGTNADKGITRGSLLTLAFQILMDNPATMNLESVTSVNSLIASVVGSIKVALLNGPNLEV</sequence>
<dbReference type="EMBL" id="JAYKXN010000003">
    <property type="protein sequence ID" value="KAK7303582.1"/>
    <property type="molecule type" value="Genomic_DNA"/>
</dbReference>
<dbReference type="SMART" id="SM00234">
    <property type="entry name" value="START"/>
    <property type="match status" value="1"/>
</dbReference>
<evidence type="ECO:0000256" key="3">
    <source>
        <dbReference type="ARBA" id="ARBA00023155"/>
    </source>
</evidence>
<dbReference type="Gene3D" id="3.30.530.20">
    <property type="match status" value="1"/>
</dbReference>
<evidence type="ECO:0000256" key="1">
    <source>
        <dbReference type="ARBA" id="ARBA00023015"/>
    </source>
</evidence>
<reference evidence="8 9" key="1">
    <citation type="submission" date="2024-01" db="EMBL/GenBank/DDBJ databases">
        <title>The genomes of 5 underutilized Papilionoideae crops provide insights into root nodulation and disease resistance.</title>
        <authorList>
            <person name="Yuan L."/>
        </authorList>
    </citation>
    <scope>NUCLEOTIDE SEQUENCE [LARGE SCALE GENOMIC DNA]</scope>
    <source>
        <strain evidence="8">LY-2023</strain>
        <tissue evidence="8">Leaf</tissue>
    </source>
</reference>
<dbReference type="Proteomes" id="UP001359559">
    <property type="component" value="Unassembled WGS sequence"/>
</dbReference>
<evidence type="ECO:0000256" key="2">
    <source>
        <dbReference type="ARBA" id="ARBA00023125"/>
    </source>
</evidence>
<dbReference type="PANTHER" id="PTHR45654">
    <property type="entry name" value="HOMEOBOX-LEUCINE ZIPPER PROTEIN MERISTEM L1"/>
    <property type="match status" value="1"/>
</dbReference>
<evidence type="ECO:0000259" key="7">
    <source>
        <dbReference type="PROSITE" id="PS50848"/>
    </source>
</evidence>
<name>A0AAN9JQV0_CLITE</name>
<feature type="domain" description="START" evidence="7">
    <location>
        <begin position="48"/>
        <end position="284"/>
    </location>
</feature>
<dbReference type="SUPFAM" id="SSF55961">
    <property type="entry name" value="Bet v1-like"/>
    <property type="match status" value="1"/>
</dbReference>
<evidence type="ECO:0000313" key="9">
    <source>
        <dbReference type="Proteomes" id="UP001359559"/>
    </source>
</evidence>
<keyword evidence="9" id="KW-1185">Reference proteome</keyword>
<organism evidence="8 9">
    <name type="scientific">Clitoria ternatea</name>
    <name type="common">Butterfly pea</name>
    <dbReference type="NCBI Taxonomy" id="43366"/>
    <lineage>
        <taxon>Eukaryota</taxon>
        <taxon>Viridiplantae</taxon>
        <taxon>Streptophyta</taxon>
        <taxon>Embryophyta</taxon>
        <taxon>Tracheophyta</taxon>
        <taxon>Spermatophyta</taxon>
        <taxon>Magnoliopsida</taxon>
        <taxon>eudicotyledons</taxon>
        <taxon>Gunneridae</taxon>
        <taxon>Pentapetalae</taxon>
        <taxon>rosids</taxon>
        <taxon>fabids</taxon>
        <taxon>Fabales</taxon>
        <taxon>Fabaceae</taxon>
        <taxon>Papilionoideae</taxon>
        <taxon>50 kb inversion clade</taxon>
        <taxon>NPAAA clade</taxon>
        <taxon>indigoferoid/millettioid clade</taxon>
        <taxon>Phaseoleae</taxon>
        <taxon>Clitoria</taxon>
    </lineage>
</organism>